<dbReference type="InterPro" id="IPR023214">
    <property type="entry name" value="HAD_sf"/>
</dbReference>
<dbReference type="Proteomes" id="UP000317410">
    <property type="component" value="Unassembled WGS sequence"/>
</dbReference>
<dbReference type="EMBL" id="BJNQ01000019">
    <property type="protein sequence ID" value="GEC76403.1"/>
    <property type="molecule type" value="Genomic_DNA"/>
</dbReference>
<dbReference type="InterPro" id="IPR006439">
    <property type="entry name" value="HAD-SF_hydro_IA"/>
</dbReference>
<name>A0A4Y4BCM8_MICMQ</name>
<dbReference type="NCBIfam" id="TIGR01509">
    <property type="entry name" value="HAD-SF-IA-v3"/>
    <property type="match status" value="1"/>
</dbReference>
<evidence type="ECO:0000313" key="1">
    <source>
        <dbReference type="EMBL" id="GEC76403.1"/>
    </source>
</evidence>
<sequence>MLTWQSGVMSTKKWILFDIGGVLEAVDDDAWQQEWWERWRAVSGLDTAAFDARIAGAELPAIDVTVGTEPAFWAVVGAALELDDEQCAAMRADFWDAYCGTGNVELIDYARTLSSRAGTAILSNSADGAREEEERRFAFSEVFDPICYSHEQGVNKPHRDAYLQALRLMDAQPAQVLFIDDRPSSVDGAQAVGIRAVRHLDNATTIAAIEKFLAD</sequence>
<dbReference type="Pfam" id="PF00702">
    <property type="entry name" value="Hydrolase"/>
    <property type="match status" value="1"/>
</dbReference>
<evidence type="ECO:0008006" key="3">
    <source>
        <dbReference type="Google" id="ProtNLM"/>
    </source>
</evidence>
<protein>
    <recommendedName>
        <fullName evidence="3">Haloacid dehalogenase</fullName>
    </recommendedName>
</protein>
<dbReference type="Gene3D" id="1.10.150.240">
    <property type="entry name" value="Putative phosphatase, domain 2"/>
    <property type="match status" value="1"/>
</dbReference>
<dbReference type="Gene3D" id="3.40.50.1000">
    <property type="entry name" value="HAD superfamily/HAD-like"/>
    <property type="match status" value="1"/>
</dbReference>
<gene>
    <name evidence="1" type="ORF">MLI01_25480</name>
</gene>
<dbReference type="InterPro" id="IPR023198">
    <property type="entry name" value="PGP-like_dom2"/>
</dbReference>
<dbReference type="AlphaFoldDB" id="A0A4Y4BCM8"/>
<dbReference type="PRINTS" id="PR00413">
    <property type="entry name" value="HADHALOGNASE"/>
</dbReference>
<reference evidence="1 2" key="1">
    <citation type="submission" date="2019-06" db="EMBL/GenBank/DDBJ databases">
        <title>Whole genome shotgun sequence of Microbacterium liquefaciens NBRC 15037.</title>
        <authorList>
            <person name="Hosoyama A."/>
            <person name="Uohara A."/>
            <person name="Ohji S."/>
            <person name="Ichikawa N."/>
        </authorList>
    </citation>
    <scope>NUCLEOTIDE SEQUENCE [LARGE SCALE GENOMIC DNA]</scope>
    <source>
        <strain evidence="1 2">NBRC 15037</strain>
    </source>
</reference>
<dbReference type="InterPro" id="IPR036412">
    <property type="entry name" value="HAD-like_sf"/>
</dbReference>
<dbReference type="SUPFAM" id="SSF56784">
    <property type="entry name" value="HAD-like"/>
    <property type="match status" value="1"/>
</dbReference>
<proteinExistence type="predicted"/>
<comment type="caution">
    <text evidence="1">The sequence shown here is derived from an EMBL/GenBank/DDBJ whole genome shotgun (WGS) entry which is preliminary data.</text>
</comment>
<evidence type="ECO:0000313" key="2">
    <source>
        <dbReference type="Proteomes" id="UP000317410"/>
    </source>
</evidence>
<organism evidence="1 2">
    <name type="scientific">Microbacterium maritypicum</name>
    <name type="common">Microbacterium liquefaciens</name>
    <dbReference type="NCBI Taxonomy" id="33918"/>
    <lineage>
        <taxon>Bacteria</taxon>
        <taxon>Bacillati</taxon>
        <taxon>Actinomycetota</taxon>
        <taxon>Actinomycetes</taxon>
        <taxon>Micrococcales</taxon>
        <taxon>Microbacteriaceae</taxon>
        <taxon>Microbacterium</taxon>
    </lineage>
</organism>
<dbReference type="PANTHER" id="PTHR43611">
    <property type="entry name" value="ALPHA-D-GLUCOSE 1-PHOSPHATE PHOSPHATASE"/>
    <property type="match status" value="1"/>
</dbReference>
<dbReference type="PANTHER" id="PTHR43611:SF3">
    <property type="entry name" value="FLAVIN MONONUCLEOTIDE HYDROLASE 1, CHLOROPLATIC"/>
    <property type="match status" value="1"/>
</dbReference>
<accession>A0A4Y4BCM8</accession>